<dbReference type="Proteomes" id="UP001183226">
    <property type="component" value="Unassembled WGS sequence"/>
</dbReference>
<reference evidence="3" key="1">
    <citation type="submission" date="2023-07" db="EMBL/GenBank/DDBJ databases">
        <title>30 novel species of actinomycetes from the DSMZ collection.</title>
        <authorList>
            <person name="Nouioui I."/>
        </authorList>
    </citation>
    <scope>NUCLEOTIDE SEQUENCE [LARGE SCALE GENOMIC DNA]</scope>
    <source>
        <strain evidence="3">DSM 45055</strain>
    </source>
</reference>
<sequence length="627" mass="67025">MLVGASSAGDWTDTVTVGVPAGVADGDRLILMATANDFRAITPPPGWALVLESLFEGNGVGNWVYEREASSEPADYTVSFDGVHWHFAAIAAFRDVGAVAGSAHTNTSDVTTIDLPSVEADPGDTLLAFGFHWDTATTAWDAALEEVVALPRAIVAAMTPTSVSPTPSYTLTSDTLGVMGATAIVLPSTAEPEPEPEAATPSARAEVQARKPPQWRYHAMNLPTREWIHRDLPLSDVRLSPAISGPYALSASIEPDWPDLKDASGNLVLQEWQTLILVEHGDILRGGGIITSTDTTGPNLQIEAAGFSSYPESQPLVETLSWGGPSAGSSGHGVEVLDVVRALWAHAQSLPGGNLSVALDGTTTPYYLGYWRNARKQPTADEPDPPASEVEDEIPINRVWTVADRKPSAATGKSVHWDYEVPHYENVEIGSQIGEYASEVPFDYREVYAWSDSGKSDVELRIEFGYPRLGGRRPNLAFIEGDNITDVVAVRRDGGEYANVVIARGAGEGSKQLRATASIPDGRLRRAVSIEHSDVTSKAALKALANAELARSTRLDDIAGFVVDATHSNAPAGSFSPGDDVFVQTHVGWRELALWVRITSFDYEPGSGLISVTCARSDSFDYTGGGY</sequence>
<protein>
    <recommendedName>
        <fullName evidence="4">Minor tail protein</fullName>
    </recommendedName>
</protein>
<organism evidence="2 3">
    <name type="scientific">Streptomonospora wellingtoniae</name>
    <dbReference type="NCBI Taxonomy" id="3075544"/>
    <lineage>
        <taxon>Bacteria</taxon>
        <taxon>Bacillati</taxon>
        <taxon>Actinomycetota</taxon>
        <taxon>Actinomycetes</taxon>
        <taxon>Streptosporangiales</taxon>
        <taxon>Nocardiopsidaceae</taxon>
        <taxon>Streptomonospora</taxon>
    </lineage>
</organism>
<feature type="region of interest" description="Disordered" evidence="1">
    <location>
        <begin position="188"/>
        <end position="210"/>
    </location>
</feature>
<gene>
    <name evidence="2" type="ORF">RM446_12290</name>
</gene>
<evidence type="ECO:0000313" key="2">
    <source>
        <dbReference type="EMBL" id="MDT0302893.1"/>
    </source>
</evidence>
<dbReference type="EMBL" id="JAVREK010000011">
    <property type="protein sequence ID" value="MDT0302893.1"/>
    <property type="molecule type" value="Genomic_DNA"/>
</dbReference>
<evidence type="ECO:0000256" key="1">
    <source>
        <dbReference type="SAM" id="MobiDB-lite"/>
    </source>
</evidence>
<keyword evidence="3" id="KW-1185">Reference proteome</keyword>
<evidence type="ECO:0008006" key="4">
    <source>
        <dbReference type="Google" id="ProtNLM"/>
    </source>
</evidence>
<dbReference type="RefSeq" id="WP_311545376.1">
    <property type="nucleotide sequence ID" value="NZ_JAVREK010000011.1"/>
</dbReference>
<comment type="caution">
    <text evidence="2">The sequence shown here is derived from an EMBL/GenBank/DDBJ whole genome shotgun (WGS) entry which is preliminary data.</text>
</comment>
<proteinExistence type="predicted"/>
<accession>A0ABU2KUT6</accession>
<feature type="compositionally biased region" description="Low complexity" evidence="1">
    <location>
        <begin position="188"/>
        <end position="206"/>
    </location>
</feature>
<evidence type="ECO:0000313" key="3">
    <source>
        <dbReference type="Proteomes" id="UP001183226"/>
    </source>
</evidence>
<name>A0ABU2KUT6_9ACTN</name>